<dbReference type="InterPro" id="IPR033248">
    <property type="entry name" value="Transketolase_C"/>
</dbReference>
<dbReference type="CDD" id="cd07036">
    <property type="entry name" value="TPP_PYR_E1-PDHc-beta_like"/>
    <property type="match status" value="1"/>
</dbReference>
<dbReference type="InterPro" id="IPR009014">
    <property type="entry name" value="Transketo_C/PFOR_II"/>
</dbReference>
<organism evidence="6 7">
    <name type="scientific">Nakamurella flavida</name>
    <dbReference type="NCBI Taxonomy" id="363630"/>
    <lineage>
        <taxon>Bacteria</taxon>
        <taxon>Bacillati</taxon>
        <taxon>Actinomycetota</taxon>
        <taxon>Actinomycetes</taxon>
        <taxon>Nakamurellales</taxon>
        <taxon>Nakamurellaceae</taxon>
        <taxon>Nakamurella</taxon>
    </lineage>
</organism>
<evidence type="ECO:0000313" key="6">
    <source>
        <dbReference type="EMBL" id="MBM9475094.1"/>
    </source>
</evidence>
<dbReference type="SMART" id="SM00861">
    <property type="entry name" value="Transket_pyr"/>
    <property type="match status" value="1"/>
</dbReference>
<sequence length="370" mass="38662">MTVMSYLGAIGAAQKEAMLADDRVVIIGEDVEANVYGTTGGAGKSRASEGDFLQQFGRNRIRNTPISEEVIVGAAVGAAMTGLRPIVDLSYSSFLYMAMDQFVNQAAKNRYMFGGQASVPVVFRSAMFYGLSTGAHHSDRPYPMFMNVPGLKIVTPAYPSDAKGLLRTAVDSDDPVLIFEACVLWGSKEEVDENEYKIPFGVGRSVRTGTDATVIAVSGAVPEAVAAADTLAKEGISVEVFDPRTLVPLDVEGILTAAAKTGRVVVADPAHRTCGAAAEISALVSEHVFDSLRAPVRRITTPDIQIPFSPALEKQLYPNRIAIADAVRASLGVIAPDAAGANGAAGNGGRGGSVATPGADREELATGSAR</sequence>
<dbReference type="Pfam" id="PF02780">
    <property type="entry name" value="Transketolase_C"/>
    <property type="match status" value="1"/>
</dbReference>
<dbReference type="Pfam" id="PF02779">
    <property type="entry name" value="Transket_pyr"/>
    <property type="match status" value="1"/>
</dbReference>
<evidence type="ECO:0000256" key="3">
    <source>
        <dbReference type="ARBA" id="ARBA00023052"/>
    </source>
</evidence>
<accession>A0A939C3Y4</accession>
<evidence type="ECO:0000256" key="2">
    <source>
        <dbReference type="ARBA" id="ARBA00023002"/>
    </source>
</evidence>
<dbReference type="Gene3D" id="3.40.50.920">
    <property type="match status" value="1"/>
</dbReference>
<dbReference type="SUPFAM" id="SSF52518">
    <property type="entry name" value="Thiamin diphosphate-binding fold (THDP-binding)"/>
    <property type="match status" value="1"/>
</dbReference>
<gene>
    <name evidence="6" type="ORF">JL107_01420</name>
</gene>
<keyword evidence="2" id="KW-0560">Oxidoreductase</keyword>
<evidence type="ECO:0000259" key="5">
    <source>
        <dbReference type="SMART" id="SM00861"/>
    </source>
</evidence>
<name>A0A939C3Y4_9ACTN</name>
<feature type="compositionally biased region" description="Gly residues" evidence="4">
    <location>
        <begin position="343"/>
        <end position="352"/>
    </location>
</feature>
<feature type="domain" description="Transketolase-like pyrimidine-binding" evidence="5">
    <location>
        <begin position="4"/>
        <end position="187"/>
    </location>
</feature>
<proteinExistence type="predicted"/>
<protein>
    <submittedName>
        <fullName evidence="6">Alpha-ketoacid dehydrogenase subunit beta</fullName>
    </submittedName>
</protein>
<dbReference type="InterPro" id="IPR029061">
    <property type="entry name" value="THDP-binding"/>
</dbReference>
<dbReference type="PANTHER" id="PTHR43257">
    <property type="entry name" value="PYRUVATE DEHYDROGENASE E1 COMPONENT BETA SUBUNIT"/>
    <property type="match status" value="1"/>
</dbReference>
<keyword evidence="7" id="KW-1185">Reference proteome</keyword>
<feature type="region of interest" description="Disordered" evidence="4">
    <location>
        <begin position="342"/>
        <end position="370"/>
    </location>
</feature>
<dbReference type="SUPFAM" id="SSF52922">
    <property type="entry name" value="TK C-terminal domain-like"/>
    <property type="match status" value="1"/>
</dbReference>
<comment type="cofactor">
    <cofactor evidence="1">
        <name>thiamine diphosphate</name>
        <dbReference type="ChEBI" id="CHEBI:58937"/>
    </cofactor>
</comment>
<dbReference type="InterPro" id="IPR005475">
    <property type="entry name" value="Transketolase-like_Pyr-bd"/>
</dbReference>
<dbReference type="AlphaFoldDB" id="A0A939C3Y4"/>
<dbReference type="RefSeq" id="WP_205255245.1">
    <property type="nucleotide sequence ID" value="NZ_BAAAPV010000001.1"/>
</dbReference>
<dbReference type="GO" id="GO:0016491">
    <property type="term" value="F:oxidoreductase activity"/>
    <property type="evidence" value="ECO:0007669"/>
    <property type="project" value="UniProtKB-KW"/>
</dbReference>
<dbReference type="Proteomes" id="UP000663801">
    <property type="component" value="Unassembled WGS sequence"/>
</dbReference>
<evidence type="ECO:0000313" key="7">
    <source>
        <dbReference type="Proteomes" id="UP000663801"/>
    </source>
</evidence>
<comment type="caution">
    <text evidence="6">The sequence shown here is derived from an EMBL/GenBank/DDBJ whole genome shotgun (WGS) entry which is preliminary data.</text>
</comment>
<dbReference type="EMBL" id="JAERWL010000002">
    <property type="protein sequence ID" value="MBM9475094.1"/>
    <property type="molecule type" value="Genomic_DNA"/>
</dbReference>
<dbReference type="PANTHER" id="PTHR43257:SF2">
    <property type="entry name" value="PYRUVATE DEHYDROGENASE E1 COMPONENT SUBUNIT BETA"/>
    <property type="match status" value="1"/>
</dbReference>
<dbReference type="GO" id="GO:0000287">
    <property type="term" value="F:magnesium ion binding"/>
    <property type="evidence" value="ECO:0007669"/>
    <property type="project" value="UniProtKB-ARBA"/>
</dbReference>
<evidence type="ECO:0000256" key="1">
    <source>
        <dbReference type="ARBA" id="ARBA00001964"/>
    </source>
</evidence>
<keyword evidence="3" id="KW-0786">Thiamine pyrophosphate</keyword>
<reference evidence="6" key="1">
    <citation type="submission" date="2021-01" db="EMBL/GenBank/DDBJ databases">
        <title>KCTC 19127 draft genome.</title>
        <authorList>
            <person name="An D."/>
        </authorList>
    </citation>
    <scope>NUCLEOTIDE SEQUENCE</scope>
    <source>
        <strain evidence="6">KCTC 19127</strain>
    </source>
</reference>
<dbReference type="Gene3D" id="3.40.50.970">
    <property type="match status" value="1"/>
</dbReference>
<evidence type="ECO:0000256" key="4">
    <source>
        <dbReference type="SAM" id="MobiDB-lite"/>
    </source>
</evidence>